<comment type="subcellular location">
    <subcellularLocation>
        <location evidence="1">Endoplasmic reticulum lumen</location>
    </subcellularLocation>
</comment>
<evidence type="ECO:0000256" key="2">
    <source>
        <dbReference type="ARBA" id="ARBA00022729"/>
    </source>
</evidence>
<proteinExistence type="predicted"/>
<evidence type="ECO:0000256" key="1">
    <source>
        <dbReference type="ARBA" id="ARBA00004319"/>
    </source>
</evidence>
<feature type="domain" description="MRH" evidence="10">
    <location>
        <begin position="104"/>
        <end position="240"/>
    </location>
</feature>
<sequence length="524" mass="60095">MWKLFGISYFYVFYIALCVTINLSSGHDVKGFDDTVLFKINWPGKSTADLLESQTNAEPYFITTANNERYQCLIPDLTEQDRDYGETYVGPNPIEILSHLFTQNTCSYRLGPYWTYELCHGRFVRQYHEEREGKKVKVQEYYLGTFDKAQIIKLSAEYDKQAKNPNRKSEIPLKKVDGINMPYVEIEMTDGTVCDLNEKPRTIRVLYVCYQHGKHDVFSLEETSSCEYEAVVLSPLLCSHPDYRPQDTGENEINCRPVGNAPKKPRSLIAMESESLKLRHQKVTDEKLQKVYAIFHVDKEGQDGETRVRVEIHPVDVIERNGNVEIDTETSTSPVEEYGSSRDTSPHDIGPVQSFLSGKNCLNGGNGWWKYEFCYGRSVVQYHVERDGTKIIVNLGKFDKNKHLKWIEAHPHKKPKPLAQRKQLSHFYSDGSVCDKTGKLRQTEVKLKCVDNNGGPSSVSLFLLEPKTCEYILGVESPLICDILGYADDNGLLSEKIPLNFDELKTNFQQERDDMDERIANEDE</sequence>
<evidence type="ECO:0000256" key="7">
    <source>
        <dbReference type="ARBA" id="ARBA00041108"/>
    </source>
</evidence>
<evidence type="ECO:0000313" key="11">
    <source>
        <dbReference type="Proteomes" id="UP000694920"/>
    </source>
</evidence>
<keyword evidence="5" id="KW-1015">Disulfide bond</keyword>
<evidence type="ECO:0000313" key="12">
    <source>
        <dbReference type="RefSeq" id="XP_015591640.1"/>
    </source>
</evidence>
<protein>
    <recommendedName>
        <fullName evidence="7">Endoplasmic reticulum lectin 1</fullName>
    </recommendedName>
    <alternativeName>
        <fullName evidence="8">ER lectin</fullName>
    </alternativeName>
</protein>
<dbReference type="FunFam" id="2.70.130.10:FF:000001">
    <property type="entry name" value="Endoplasmic reticulum lectin 1"/>
    <property type="match status" value="1"/>
</dbReference>
<gene>
    <name evidence="12" type="primary">LOC107266042</name>
</gene>
<dbReference type="Pfam" id="PF07915">
    <property type="entry name" value="PRKCSH"/>
    <property type="match status" value="2"/>
</dbReference>
<name>A0AAJ7FH61_CEPCN</name>
<evidence type="ECO:0000256" key="6">
    <source>
        <dbReference type="ARBA" id="ARBA00037585"/>
    </source>
</evidence>
<dbReference type="PANTHER" id="PTHR15414:SF0">
    <property type="entry name" value="ENDOPLASMIC RETICULUM LECTIN 1"/>
    <property type="match status" value="1"/>
</dbReference>
<feature type="domain" description="MRH" evidence="10">
    <location>
        <begin position="359"/>
        <end position="483"/>
    </location>
</feature>
<dbReference type="InterPro" id="IPR009011">
    <property type="entry name" value="Man6P_isomerase_rcpt-bd_dom_sf"/>
</dbReference>
<dbReference type="KEGG" id="ccin:107266042"/>
<dbReference type="InterPro" id="IPR012913">
    <property type="entry name" value="OS9-like_dom"/>
</dbReference>
<evidence type="ECO:0000256" key="9">
    <source>
        <dbReference type="SAM" id="MobiDB-lite"/>
    </source>
</evidence>
<evidence type="ECO:0000256" key="4">
    <source>
        <dbReference type="ARBA" id="ARBA00022824"/>
    </source>
</evidence>
<comment type="function">
    <text evidence="6">Probable lectin that binds selectively to improperly folded lumenal proteins. May function in endoplasmic reticulum quality control and endoplasmic reticulum-associated degradation (ERAD) of both non-glycosylated proteins and glycoproteins.</text>
</comment>
<dbReference type="AlphaFoldDB" id="A0AAJ7FH61"/>
<keyword evidence="11" id="KW-1185">Reference proteome</keyword>
<dbReference type="GO" id="GO:0005788">
    <property type="term" value="C:endoplasmic reticulum lumen"/>
    <property type="evidence" value="ECO:0007669"/>
    <property type="project" value="UniProtKB-SubCell"/>
</dbReference>
<accession>A0AAJ7FH61</accession>
<evidence type="ECO:0000259" key="10">
    <source>
        <dbReference type="PROSITE" id="PS51914"/>
    </source>
</evidence>
<keyword evidence="4" id="KW-0256">Endoplasmic reticulum</keyword>
<organism evidence="11 12">
    <name type="scientific">Cephus cinctus</name>
    <name type="common">Wheat stem sawfly</name>
    <dbReference type="NCBI Taxonomy" id="211228"/>
    <lineage>
        <taxon>Eukaryota</taxon>
        <taxon>Metazoa</taxon>
        <taxon>Ecdysozoa</taxon>
        <taxon>Arthropoda</taxon>
        <taxon>Hexapoda</taxon>
        <taxon>Insecta</taxon>
        <taxon>Pterygota</taxon>
        <taxon>Neoptera</taxon>
        <taxon>Endopterygota</taxon>
        <taxon>Hymenoptera</taxon>
        <taxon>Cephoidea</taxon>
        <taxon>Cephidae</taxon>
        <taxon>Cephus</taxon>
    </lineage>
</organism>
<dbReference type="GeneID" id="107266042"/>
<dbReference type="GO" id="GO:0030970">
    <property type="term" value="P:retrograde protein transport, ER to cytosol"/>
    <property type="evidence" value="ECO:0007669"/>
    <property type="project" value="TreeGrafter"/>
</dbReference>
<keyword evidence="2" id="KW-0732">Signal</keyword>
<evidence type="ECO:0000256" key="3">
    <source>
        <dbReference type="ARBA" id="ARBA00022737"/>
    </source>
</evidence>
<dbReference type="InterPro" id="IPR045149">
    <property type="entry name" value="OS-9-like"/>
</dbReference>
<dbReference type="Gene3D" id="2.70.130.10">
    <property type="entry name" value="Mannose-6-phosphate receptor binding domain"/>
    <property type="match status" value="2"/>
</dbReference>
<dbReference type="InterPro" id="IPR044865">
    <property type="entry name" value="MRH_dom"/>
</dbReference>
<evidence type="ECO:0000256" key="8">
    <source>
        <dbReference type="ARBA" id="ARBA00041661"/>
    </source>
</evidence>
<feature type="region of interest" description="Disordered" evidence="9">
    <location>
        <begin position="327"/>
        <end position="350"/>
    </location>
</feature>
<evidence type="ECO:0000256" key="5">
    <source>
        <dbReference type="ARBA" id="ARBA00023157"/>
    </source>
</evidence>
<keyword evidence="3" id="KW-0677">Repeat</keyword>
<dbReference type="FunFam" id="2.70.130.10:FF:000003">
    <property type="entry name" value="Endoplasmic reticulum lectin 1"/>
    <property type="match status" value="1"/>
</dbReference>
<dbReference type="Proteomes" id="UP000694920">
    <property type="component" value="Unplaced"/>
</dbReference>
<dbReference type="PANTHER" id="PTHR15414">
    <property type="entry name" value="OS-9-RELATED"/>
    <property type="match status" value="1"/>
</dbReference>
<dbReference type="GO" id="GO:0030968">
    <property type="term" value="P:endoplasmic reticulum unfolded protein response"/>
    <property type="evidence" value="ECO:0007669"/>
    <property type="project" value="InterPro"/>
</dbReference>
<dbReference type="SUPFAM" id="SSF50911">
    <property type="entry name" value="Mannose 6-phosphate receptor domain"/>
    <property type="match status" value="2"/>
</dbReference>
<dbReference type="PROSITE" id="PS51914">
    <property type="entry name" value="MRH"/>
    <property type="match status" value="2"/>
</dbReference>
<dbReference type="RefSeq" id="XP_015591640.1">
    <property type="nucleotide sequence ID" value="XM_015736154.2"/>
</dbReference>
<reference evidence="12" key="1">
    <citation type="submission" date="2025-08" db="UniProtKB">
        <authorList>
            <consortium name="RefSeq"/>
        </authorList>
    </citation>
    <scope>IDENTIFICATION</scope>
</reference>